<evidence type="ECO:0000313" key="2">
    <source>
        <dbReference type="Proteomes" id="UP000317650"/>
    </source>
</evidence>
<comment type="caution">
    <text evidence="1">The sequence shown here is derived from an EMBL/GenBank/DDBJ whole genome shotgun (WGS) entry which is preliminary data.</text>
</comment>
<name>A0A4S8J4M9_MUSBA</name>
<gene>
    <name evidence="1" type="ORF">C4D60_Mb11t13070</name>
</gene>
<proteinExistence type="predicted"/>
<accession>A0A4S8J4M9</accession>
<organism evidence="1 2">
    <name type="scientific">Musa balbisiana</name>
    <name type="common">Banana</name>
    <dbReference type="NCBI Taxonomy" id="52838"/>
    <lineage>
        <taxon>Eukaryota</taxon>
        <taxon>Viridiplantae</taxon>
        <taxon>Streptophyta</taxon>
        <taxon>Embryophyta</taxon>
        <taxon>Tracheophyta</taxon>
        <taxon>Spermatophyta</taxon>
        <taxon>Magnoliopsida</taxon>
        <taxon>Liliopsida</taxon>
        <taxon>Zingiberales</taxon>
        <taxon>Musaceae</taxon>
        <taxon>Musa</taxon>
    </lineage>
</organism>
<dbReference type="AlphaFoldDB" id="A0A4S8J4M9"/>
<reference evidence="1 2" key="1">
    <citation type="journal article" date="2019" name="Nat. Plants">
        <title>Genome sequencing of Musa balbisiana reveals subgenome evolution and function divergence in polyploid bananas.</title>
        <authorList>
            <person name="Yao X."/>
        </authorList>
    </citation>
    <scope>NUCLEOTIDE SEQUENCE [LARGE SCALE GENOMIC DNA]</scope>
    <source>
        <strain evidence="2">cv. DH-PKW</strain>
        <tissue evidence="1">Leaves</tissue>
    </source>
</reference>
<dbReference type="Proteomes" id="UP000317650">
    <property type="component" value="Chromosome 11"/>
</dbReference>
<sequence>MDPRGPPPPVRGRRGRDRWQRLHRPRKRHGGGRRRIILRLHRGSGHRRGTGPVYLREGVGDGSGAAEGGIKGEELLHCRPWVVLLSRACVTGLLWLLCIKETMGTVGSNDILRIPNTGMTTREWPHTVKNGHRRACLDAINMNELP</sequence>
<keyword evidence="2" id="KW-1185">Reference proteome</keyword>
<protein>
    <submittedName>
        <fullName evidence="1">Uncharacterized protein</fullName>
    </submittedName>
</protein>
<evidence type="ECO:0000313" key="1">
    <source>
        <dbReference type="EMBL" id="THU56039.1"/>
    </source>
</evidence>
<dbReference type="EMBL" id="PYDT01000007">
    <property type="protein sequence ID" value="THU56039.1"/>
    <property type="molecule type" value="Genomic_DNA"/>
</dbReference>